<proteinExistence type="inferred from homology"/>
<dbReference type="EMBL" id="CP018335">
    <property type="protein sequence ID" value="APM40036.1"/>
    <property type="molecule type" value="Genomic_DNA"/>
</dbReference>
<organism evidence="2 3">
    <name type="scientific">Clostridium kluyveri</name>
    <dbReference type="NCBI Taxonomy" id="1534"/>
    <lineage>
        <taxon>Bacteria</taxon>
        <taxon>Bacillati</taxon>
        <taxon>Bacillota</taxon>
        <taxon>Clostridia</taxon>
        <taxon>Eubacteriales</taxon>
        <taxon>Clostridiaceae</taxon>
        <taxon>Clostridium</taxon>
    </lineage>
</organism>
<dbReference type="PANTHER" id="PTHR35024">
    <property type="entry name" value="HYPOTHETICAL CYTOSOLIC PROTEIN"/>
    <property type="match status" value="1"/>
</dbReference>
<gene>
    <name evidence="2" type="ORF">BS101_15460</name>
</gene>
<protein>
    <submittedName>
        <fullName evidence="2">Cell shape determination protein CcmA</fullName>
    </submittedName>
</protein>
<dbReference type="AlphaFoldDB" id="A0A1L5FAJ6"/>
<accession>A0A1L5FAJ6</accession>
<reference evidence="2 3" key="1">
    <citation type="submission" date="2016-12" db="EMBL/GenBank/DDBJ databases">
        <title>Complete genome sequence of Clostridium kluyveri JZZ isolated from the pit mud of a Chinese flavor liquor-making factory.</title>
        <authorList>
            <person name="Wang Y."/>
        </authorList>
    </citation>
    <scope>NUCLEOTIDE SEQUENCE [LARGE SCALE GENOMIC DNA]</scope>
    <source>
        <strain evidence="2 3">JZZ</strain>
    </source>
</reference>
<dbReference type="Proteomes" id="UP000184604">
    <property type="component" value="Chromosome"/>
</dbReference>
<evidence type="ECO:0000313" key="3">
    <source>
        <dbReference type="Proteomes" id="UP000184604"/>
    </source>
</evidence>
<sequence length="188" mass="20207">MEKKLSDMKISGTGTISSGEYNEVKISGSAKIEGDIDCSYYKCSGSSTANGNVKSKIIGISGSTKICGNVDTEEMIVSGSSRIMGNVNTKKLKISGSSIIEGSLHTENMKIKSGTGHFFIRMINLFSNYAKLVTGVIEGDDIYLENTVAKIVRGNNVTIGPNCDIEIVEYRDKVDVGENSKIICKKIS</sequence>
<dbReference type="PANTHER" id="PTHR35024:SF4">
    <property type="entry name" value="POLYMER-FORMING CYTOSKELETAL PROTEIN"/>
    <property type="match status" value="1"/>
</dbReference>
<name>A0A1L5FAJ6_CLOKL</name>
<dbReference type="Pfam" id="PF04519">
    <property type="entry name" value="Bactofilin"/>
    <property type="match status" value="1"/>
</dbReference>
<comment type="similarity">
    <text evidence="1">Belongs to the bactofilin family.</text>
</comment>
<dbReference type="OrthoDB" id="1730007at2"/>
<evidence type="ECO:0000313" key="2">
    <source>
        <dbReference type="EMBL" id="APM40036.1"/>
    </source>
</evidence>
<dbReference type="InterPro" id="IPR007607">
    <property type="entry name" value="BacA/B"/>
</dbReference>
<dbReference type="RefSeq" id="WP_073539646.1">
    <property type="nucleotide sequence ID" value="NZ_CP018335.1"/>
</dbReference>
<evidence type="ECO:0000256" key="1">
    <source>
        <dbReference type="ARBA" id="ARBA00044755"/>
    </source>
</evidence>